<reference evidence="1 2" key="1">
    <citation type="submission" date="2018-09" db="EMBL/GenBank/DDBJ databases">
        <authorList>
            <person name="Tagini F."/>
        </authorList>
    </citation>
    <scope>NUCLEOTIDE SEQUENCE [LARGE SCALE GENOMIC DNA]</scope>
    <source>
        <strain evidence="1 2">MK13</strain>
    </source>
</reference>
<name>A0A498Q4L1_9MYCO</name>
<dbReference type="Proteomes" id="UP000267289">
    <property type="component" value="Unassembled WGS sequence"/>
</dbReference>
<accession>A0A498Q4L1</accession>
<evidence type="ECO:0000313" key="1">
    <source>
        <dbReference type="EMBL" id="VBA39295.1"/>
    </source>
</evidence>
<protein>
    <submittedName>
        <fullName evidence="1">Uncharacterized protein</fullName>
    </submittedName>
</protein>
<evidence type="ECO:0000313" key="2">
    <source>
        <dbReference type="Proteomes" id="UP000267289"/>
    </source>
</evidence>
<dbReference type="EMBL" id="UPHQ01000113">
    <property type="protein sequence ID" value="VBA39295.1"/>
    <property type="molecule type" value="Genomic_DNA"/>
</dbReference>
<sequence>MGYSVLLPTADFVNAAVTSVPYYDAQLFLNEISQAINGNPYGLINAVGDPIAADIALFAIATGFEAIVLTNAARSIIDDFASLQRLSAISATRPGRRCRTTSPGCPRCRRPR</sequence>
<organism evidence="1 2">
    <name type="scientific">Mycobacterium innocens</name>
    <dbReference type="NCBI Taxonomy" id="2341083"/>
    <lineage>
        <taxon>Bacteria</taxon>
        <taxon>Bacillati</taxon>
        <taxon>Actinomycetota</taxon>
        <taxon>Actinomycetes</taxon>
        <taxon>Mycobacteriales</taxon>
        <taxon>Mycobacteriaceae</taxon>
        <taxon>Mycobacterium</taxon>
    </lineage>
</organism>
<keyword evidence="2" id="KW-1185">Reference proteome</keyword>
<gene>
    <name evidence="1" type="ORF">LAUMK13_02520</name>
</gene>
<dbReference type="AlphaFoldDB" id="A0A498Q4L1"/>
<proteinExistence type="predicted"/>